<dbReference type="SUPFAM" id="SSF55781">
    <property type="entry name" value="GAF domain-like"/>
    <property type="match status" value="1"/>
</dbReference>
<name>A0A8T5D5H2_HALVO</name>
<dbReference type="OMA" id="LDKRDWI"/>
<dbReference type="Proteomes" id="UP000679789">
    <property type="component" value="Unassembled WGS sequence"/>
</dbReference>
<reference evidence="8" key="1">
    <citation type="journal article" date="2021" name="Nat. Microbiol.">
        <title>Cell division in the archaeon Haloferax volcanii relies on two FtsZ proteins with distinct functions in division ring assembly and constriction.</title>
        <authorList>
            <person name="Liao Y."/>
            <person name="Ithurbide S."/>
            <person name="Evenhuis C."/>
            <person name="Loewe J."/>
            <person name="Duggin I.G."/>
        </authorList>
    </citation>
    <scope>NUCLEOTIDE SEQUENCE</scope>
    <source>
        <strain evidence="5">H98</strain>
        <strain evidence="8">ID112 - delta_ftsZ1_delta_ftsZ2</strain>
        <strain evidence="6">ID76 - delta_ftsZ1</strain>
        <strain evidence="7">ID77 - delta_ftsZ2</strain>
    </source>
</reference>
<evidence type="ECO:0000313" key="9">
    <source>
        <dbReference type="Proteomes" id="UP000679789"/>
    </source>
</evidence>
<evidence type="ECO:0000313" key="7">
    <source>
        <dbReference type="EMBL" id="MBS8129950.1"/>
    </source>
</evidence>
<dbReference type="InterPro" id="IPR029016">
    <property type="entry name" value="GAF-like_dom_sf"/>
</dbReference>
<dbReference type="Proteomes" id="UP000678484">
    <property type="component" value="Unassembled WGS sequence"/>
</dbReference>
<dbReference type="RefSeq" id="WP_013035208.1">
    <property type="nucleotide sequence ID" value="NZ_JAERQU010000026.1"/>
</dbReference>
<dbReference type="InterPro" id="IPR014757">
    <property type="entry name" value="Tscrpt_reg_IclR_C"/>
</dbReference>
<evidence type="ECO:0000256" key="2">
    <source>
        <dbReference type="ARBA" id="ARBA00023125"/>
    </source>
</evidence>
<evidence type="ECO:0000256" key="1">
    <source>
        <dbReference type="ARBA" id="ARBA00023015"/>
    </source>
</evidence>
<dbReference type="SMART" id="SM00346">
    <property type="entry name" value="HTH_ICLR"/>
    <property type="match status" value="1"/>
</dbReference>
<keyword evidence="2" id="KW-0238">DNA-binding</keyword>
<evidence type="ECO:0000313" key="8">
    <source>
        <dbReference type="EMBL" id="MBS8133814.1"/>
    </source>
</evidence>
<sequence>MTNADSPKRPIKTAVRVFELVQIVQDLESATFTDISEHVDMAESTLHDYLTTLTHIGYFVNEGRQYSLSLRFLDHGIAARDTFSICSKSRDTLKQLAEESGAAVWLTVEQSGKVVYLAQELGENSIETHERLGKHEFMNCLASGKVMLAFSSDEHIANVVETHGLPQQTPESITSRDELQKELAEIREQGYAVNHNETAQGVSAVAAPIVVNDDIRGAIAIAAPHARIENDEYRQQLIELVTTGSNEIELRLAYE</sequence>
<proteinExistence type="predicted"/>
<evidence type="ECO:0000259" key="4">
    <source>
        <dbReference type="PROSITE" id="PS51078"/>
    </source>
</evidence>
<protein>
    <submittedName>
        <fullName evidence="8">IclR family transcriptional regulator</fullName>
    </submittedName>
</protein>
<dbReference type="PANTHER" id="PTHR30136:SF35">
    <property type="entry name" value="HTH-TYPE TRANSCRIPTIONAL REGULATOR RV1719"/>
    <property type="match status" value="1"/>
</dbReference>
<dbReference type="AlphaFoldDB" id="A0A8T5D5H2"/>
<gene>
    <name evidence="5" type="ORF">JK351_18260</name>
    <name evidence="8" type="ORF">JK352_18155</name>
    <name evidence="7" type="ORF">JK353_18165</name>
    <name evidence="6" type="ORF">JK354_18230</name>
</gene>
<dbReference type="EMBL" id="JAERQU010000026">
    <property type="protein sequence ID" value="MBS8121085.1"/>
    <property type="molecule type" value="Genomic_DNA"/>
</dbReference>
<dbReference type="PROSITE" id="PS51078">
    <property type="entry name" value="ICLR_ED"/>
    <property type="match status" value="1"/>
</dbReference>
<comment type="caution">
    <text evidence="8">The sequence shown here is derived from an EMBL/GenBank/DDBJ whole genome shotgun (WGS) entry which is preliminary data.</text>
</comment>
<dbReference type="Pfam" id="PF09339">
    <property type="entry name" value="HTH_IclR"/>
    <property type="match status" value="1"/>
</dbReference>
<dbReference type="InterPro" id="IPR036388">
    <property type="entry name" value="WH-like_DNA-bd_sf"/>
</dbReference>
<dbReference type="EMBL" id="JAERQX010000025">
    <property type="protein sequence ID" value="MBS8133814.1"/>
    <property type="molecule type" value="Genomic_DNA"/>
</dbReference>
<dbReference type="Gene3D" id="3.30.450.40">
    <property type="match status" value="1"/>
</dbReference>
<dbReference type="InterPro" id="IPR036390">
    <property type="entry name" value="WH_DNA-bd_sf"/>
</dbReference>
<dbReference type="EMBL" id="JAERQW010000025">
    <property type="protein sequence ID" value="MBS8129950.1"/>
    <property type="molecule type" value="Genomic_DNA"/>
</dbReference>
<dbReference type="GO" id="GO:0003700">
    <property type="term" value="F:DNA-binding transcription factor activity"/>
    <property type="evidence" value="ECO:0007669"/>
    <property type="project" value="TreeGrafter"/>
</dbReference>
<keyword evidence="1" id="KW-0805">Transcription regulation</keyword>
<accession>A0A8T5D5H2</accession>
<dbReference type="Proteomes" id="UP000679371">
    <property type="component" value="Unassembled WGS sequence"/>
</dbReference>
<dbReference type="GO" id="GO:0045892">
    <property type="term" value="P:negative regulation of DNA-templated transcription"/>
    <property type="evidence" value="ECO:0007669"/>
    <property type="project" value="TreeGrafter"/>
</dbReference>
<dbReference type="EMBL" id="JAERQV010000025">
    <property type="protein sequence ID" value="MBS8126096.1"/>
    <property type="molecule type" value="Genomic_DNA"/>
</dbReference>
<dbReference type="SUPFAM" id="SSF46785">
    <property type="entry name" value="Winged helix' DNA-binding domain"/>
    <property type="match status" value="1"/>
</dbReference>
<dbReference type="Proteomes" id="UP000676028">
    <property type="component" value="Unassembled WGS sequence"/>
</dbReference>
<dbReference type="InterPro" id="IPR050707">
    <property type="entry name" value="HTH_MetabolicPath_Reg"/>
</dbReference>
<dbReference type="PANTHER" id="PTHR30136">
    <property type="entry name" value="HELIX-TURN-HELIX TRANSCRIPTIONAL REGULATOR, ICLR FAMILY"/>
    <property type="match status" value="1"/>
</dbReference>
<evidence type="ECO:0000313" key="6">
    <source>
        <dbReference type="EMBL" id="MBS8126096.1"/>
    </source>
</evidence>
<feature type="domain" description="IclR-ED" evidence="4">
    <location>
        <begin position="71"/>
        <end position="254"/>
    </location>
</feature>
<organism evidence="8 9">
    <name type="scientific">Haloferax volcanii</name>
    <name type="common">Halobacterium volcanii</name>
    <dbReference type="NCBI Taxonomy" id="2246"/>
    <lineage>
        <taxon>Archaea</taxon>
        <taxon>Methanobacteriati</taxon>
        <taxon>Methanobacteriota</taxon>
        <taxon>Stenosarchaea group</taxon>
        <taxon>Halobacteria</taxon>
        <taxon>Halobacteriales</taxon>
        <taxon>Haloferacaceae</taxon>
        <taxon>Haloferax</taxon>
    </lineage>
</organism>
<evidence type="ECO:0000313" key="5">
    <source>
        <dbReference type="EMBL" id="MBS8121085.1"/>
    </source>
</evidence>
<dbReference type="InterPro" id="IPR005471">
    <property type="entry name" value="Tscrpt_reg_IclR_N"/>
</dbReference>
<dbReference type="Gene3D" id="1.10.10.10">
    <property type="entry name" value="Winged helix-like DNA-binding domain superfamily/Winged helix DNA-binding domain"/>
    <property type="match status" value="1"/>
</dbReference>
<evidence type="ECO:0000256" key="3">
    <source>
        <dbReference type="ARBA" id="ARBA00023163"/>
    </source>
</evidence>
<dbReference type="Pfam" id="PF01614">
    <property type="entry name" value="IclR_C"/>
    <property type="match status" value="1"/>
</dbReference>
<keyword evidence="3" id="KW-0804">Transcription</keyword>
<dbReference type="GO" id="GO:0003677">
    <property type="term" value="F:DNA binding"/>
    <property type="evidence" value="ECO:0007669"/>
    <property type="project" value="UniProtKB-KW"/>
</dbReference>
<dbReference type="GeneID" id="8923427"/>